<reference evidence="1" key="1">
    <citation type="submission" date="2007-11" db="EMBL/GenBank/DDBJ databases">
        <authorList>
            <person name="Fulton L."/>
            <person name="Clifton S."/>
            <person name="Fulton B."/>
            <person name="Xu J."/>
            <person name="Minx P."/>
            <person name="Pepin K.H."/>
            <person name="Johnson M."/>
            <person name="Thiruvilangam P."/>
            <person name="Bhonagiri V."/>
            <person name="Nash W.E."/>
            <person name="Mardis E.R."/>
            <person name="Wilson R.K."/>
        </authorList>
    </citation>
    <scope>NUCLEOTIDE SEQUENCE [LARGE SCALE GENOMIC DNA]</scope>
    <source>
        <strain evidence="1">DSM 14662</strain>
    </source>
</reference>
<gene>
    <name evidence="1" type="ORF">ANACAC_02649</name>
</gene>
<protein>
    <submittedName>
        <fullName evidence="1">Uncharacterized protein</fullName>
    </submittedName>
</protein>
<reference evidence="1" key="2">
    <citation type="submission" date="2013-11" db="EMBL/GenBank/DDBJ databases">
        <title>Draft genome sequence of Anaerostipes caccae (DSM 14662).</title>
        <authorList>
            <person name="Sudarsanam P."/>
            <person name="Ley R."/>
            <person name="Guruge J."/>
            <person name="Turnbaugh P.J."/>
            <person name="Mahowald M."/>
            <person name="Liep D."/>
            <person name="Gordon J."/>
        </authorList>
    </citation>
    <scope>NUCLEOTIDE SEQUENCE</scope>
    <source>
        <strain evidence="1">DSM 14662</strain>
    </source>
</reference>
<dbReference type="STRING" id="411490.ANACAC_02649"/>
<dbReference type="AlphaFoldDB" id="B0MGD8"/>
<dbReference type="EMBL" id="ABAX03000017">
    <property type="protein sequence ID" value="EDR96779.1"/>
    <property type="molecule type" value="Genomic_DNA"/>
</dbReference>
<comment type="caution">
    <text evidence="1">The sequence shown here is derived from an EMBL/GenBank/DDBJ whole genome shotgun (WGS) entry which is preliminary data.</text>
</comment>
<organism evidence="1 2">
    <name type="scientific">Anaerostipes caccae (strain DSM 14662 / CCUG 47493 / JCM 13470 / NCIMB 13811 / L1-92)</name>
    <dbReference type="NCBI Taxonomy" id="411490"/>
    <lineage>
        <taxon>Bacteria</taxon>
        <taxon>Bacillati</taxon>
        <taxon>Bacillota</taxon>
        <taxon>Clostridia</taxon>
        <taxon>Lachnospirales</taxon>
        <taxon>Lachnospiraceae</taxon>
        <taxon>Anaerostipes</taxon>
    </lineage>
</organism>
<sequence>MPLVKITEIETEHDGTRHGQIVKNSGEHRVNMIRKFRTIKREIRSQGGVQGKIKIFFKYAHTETESRKSTPLIRLVSPVGEINKQKQCPYKNSEQ</sequence>
<evidence type="ECO:0000313" key="2">
    <source>
        <dbReference type="Proteomes" id="UP000004935"/>
    </source>
</evidence>
<name>B0MGD8_ANACD</name>
<proteinExistence type="predicted"/>
<dbReference type="Proteomes" id="UP000004935">
    <property type="component" value="Unassembled WGS sequence"/>
</dbReference>
<dbReference type="HOGENOM" id="CLU_2366711_0_0_9"/>
<evidence type="ECO:0000313" key="1">
    <source>
        <dbReference type="EMBL" id="EDR96779.1"/>
    </source>
</evidence>
<keyword evidence="2" id="KW-1185">Reference proteome</keyword>
<accession>B0MGD8</accession>